<accession>A0A1H7YVH0</accession>
<dbReference type="GO" id="GO:0003677">
    <property type="term" value="F:DNA binding"/>
    <property type="evidence" value="ECO:0007669"/>
    <property type="project" value="UniProtKB-KW"/>
</dbReference>
<dbReference type="OrthoDB" id="457376at2"/>
<dbReference type="InterPro" id="IPR050679">
    <property type="entry name" value="Bact_HTH_transcr_reg"/>
</dbReference>
<dbReference type="EMBL" id="FOCG01000001">
    <property type="protein sequence ID" value="SEM49925.1"/>
    <property type="molecule type" value="Genomic_DNA"/>
</dbReference>
<dbReference type="RefSeq" id="WP_092750893.1">
    <property type="nucleotide sequence ID" value="NZ_FOCG01000001.1"/>
</dbReference>
<dbReference type="SMART" id="SM00345">
    <property type="entry name" value="HTH_GNTR"/>
    <property type="match status" value="1"/>
</dbReference>
<dbReference type="Pfam" id="PF00392">
    <property type="entry name" value="GntR"/>
    <property type="match status" value="1"/>
</dbReference>
<dbReference type="SMART" id="SM00866">
    <property type="entry name" value="UTRA"/>
    <property type="match status" value="1"/>
</dbReference>
<dbReference type="Proteomes" id="UP000199158">
    <property type="component" value="Unassembled WGS sequence"/>
</dbReference>
<evidence type="ECO:0000256" key="3">
    <source>
        <dbReference type="ARBA" id="ARBA00023163"/>
    </source>
</evidence>
<dbReference type="Gene3D" id="3.40.1410.10">
    <property type="entry name" value="Chorismate lyase-like"/>
    <property type="match status" value="1"/>
</dbReference>
<dbReference type="GO" id="GO:0003700">
    <property type="term" value="F:DNA-binding transcription factor activity"/>
    <property type="evidence" value="ECO:0007669"/>
    <property type="project" value="InterPro"/>
</dbReference>
<keyword evidence="1" id="KW-0805">Transcription regulation</keyword>
<name>A0A1H7YVH0_9FIRM</name>
<dbReference type="AlphaFoldDB" id="A0A1H7YVH0"/>
<dbReference type="Gene3D" id="1.10.10.10">
    <property type="entry name" value="Winged helix-like DNA-binding domain superfamily/Winged helix DNA-binding domain"/>
    <property type="match status" value="1"/>
</dbReference>
<protein>
    <submittedName>
        <fullName evidence="5">Transcriptional regulator, GntR family</fullName>
    </submittedName>
</protein>
<feature type="domain" description="HTH gntR-type" evidence="4">
    <location>
        <begin position="4"/>
        <end position="72"/>
    </location>
</feature>
<dbReference type="InterPro" id="IPR000524">
    <property type="entry name" value="Tscrpt_reg_HTH_GntR"/>
</dbReference>
<dbReference type="InterPro" id="IPR036390">
    <property type="entry name" value="WH_DNA-bd_sf"/>
</dbReference>
<dbReference type="Pfam" id="PF07702">
    <property type="entry name" value="UTRA"/>
    <property type="match status" value="1"/>
</dbReference>
<dbReference type="InterPro" id="IPR036388">
    <property type="entry name" value="WH-like_DNA-bd_sf"/>
</dbReference>
<dbReference type="PANTHER" id="PTHR44846:SF1">
    <property type="entry name" value="MANNOSYL-D-GLYCERATE TRANSPORT_METABOLISM SYSTEM REPRESSOR MNGR-RELATED"/>
    <property type="match status" value="1"/>
</dbReference>
<evidence type="ECO:0000256" key="1">
    <source>
        <dbReference type="ARBA" id="ARBA00023015"/>
    </source>
</evidence>
<evidence type="ECO:0000259" key="4">
    <source>
        <dbReference type="PROSITE" id="PS50949"/>
    </source>
</evidence>
<dbReference type="STRING" id="474960.SAMN05216180_0266"/>
<evidence type="ECO:0000313" key="5">
    <source>
        <dbReference type="EMBL" id="SEM49925.1"/>
    </source>
</evidence>
<gene>
    <name evidence="5" type="ORF">SAMN05216180_0266</name>
</gene>
<dbReference type="PRINTS" id="PR00035">
    <property type="entry name" value="HTHGNTR"/>
</dbReference>
<dbReference type="PANTHER" id="PTHR44846">
    <property type="entry name" value="MANNOSYL-D-GLYCERATE TRANSPORT/METABOLISM SYSTEM REPRESSOR MNGR-RELATED"/>
    <property type="match status" value="1"/>
</dbReference>
<proteinExistence type="predicted"/>
<organism evidence="5 6">
    <name type="scientific">Hydrogenoanaerobacterium saccharovorans</name>
    <dbReference type="NCBI Taxonomy" id="474960"/>
    <lineage>
        <taxon>Bacteria</taxon>
        <taxon>Bacillati</taxon>
        <taxon>Bacillota</taxon>
        <taxon>Clostridia</taxon>
        <taxon>Eubacteriales</taxon>
        <taxon>Oscillospiraceae</taxon>
        <taxon>Hydrogenoanaerobacterium</taxon>
    </lineage>
</organism>
<sequence>MKALPRYQQVMNYYQSLIESGQLIEGDKMPTEEEMCKLFNVSRITVRRALDGLTQEGYIYKLQGKGSYVTVKKTDMQLNRLQGFSEEMKSLGLEPSTILLSLEIKEPTESVAAELMIESNQKVYCIERLRCADGIPIAIEHVHIAFFRFPGLDRYDLTKSLYEILKYNYGCEKKKAVQCIKACSAPNDVANLLKIKPGKAVLQITRTTFEQDGIPFEYVKSIYRGDKYQFNVTINQ</sequence>
<evidence type="ECO:0000256" key="2">
    <source>
        <dbReference type="ARBA" id="ARBA00023125"/>
    </source>
</evidence>
<dbReference type="SUPFAM" id="SSF46785">
    <property type="entry name" value="Winged helix' DNA-binding domain"/>
    <property type="match status" value="1"/>
</dbReference>
<keyword evidence="2" id="KW-0238">DNA-binding</keyword>
<dbReference type="PROSITE" id="PS50949">
    <property type="entry name" value="HTH_GNTR"/>
    <property type="match status" value="1"/>
</dbReference>
<dbReference type="CDD" id="cd07377">
    <property type="entry name" value="WHTH_GntR"/>
    <property type="match status" value="1"/>
</dbReference>
<keyword evidence="3" id="KW-0804">Transcription</keyword>
<dbReference type="InterPro" id="IPR011663">
    <property type="entry name" value="UTRA"/>
</dbReference>
<evidence type="ECO:0000313" key="6">
    <source>
        <dbReference type="Proteomes" id="UP000199158"/>
    </source>
</evidence>
<reference evidence="5 6" key="1">
    <citation type="submission" date="2016-10" db="EMBL/GenBank/DDBJ databases">
        <authorList>
            <person name="de Groot N.N."/>
        </authorList>
    </citation>
    <scope>NUCLEOTIDE SEQUENCE [LARGE SCALE GENOMIC DNA]</scope>
    <source>
        <strain evidence="5 6">CGMCC 1.5070</strain>
    </source>
</reference>
<keyword evidence="6" id="KW-1185">Reference proteome</keyword>
<dbReference type="SUPFAM" id="SSF64288">
    <property type="entry name" value="Chorismate lyase-like"/>
    <property type="match status" value="1"/>
</dbReference>
<dbReference type="InterPro" id="IPR028978">
    <property type="entry name" value="Chorismate_lyase_/UTRA_dom_sf"/>
</dbReference>
<dbReference type="GO" id="GO:0045892">
    <property type="term" value="P:negative regulation of DNA-templated transcription"/>
    <property type="evidence" value="ECO:0007669"/>
    <property type="project" value="TreeGrafter"/>
</dbReference>